<dbReference type="Gene3D" id="2.60.40.3440">
    <property type="match status" value="1"/>
</dbReference>
<dbReference type="Pfam" id="PF17963">
    <property type="entry name" value="Big_9"/>
    <property type="match status" value="1"/>
</dbReference>
<name>A0ABT0QJU6_9FLAO</name>
<evidence type="ECO:0000313" key="1">
    <source>
        <dbReference type="EMBL" id="MCL6296753.1"/>
    </source>
</evidence>
<sequence length="93" mass="9320">GNPIAVDDSVSISEDSTTATLINAIGNDNTQDGAVYSAGSLDITGTIGAVTDNNDGTFGYIPAAGFSGTDTFTYTICDNDTPANCSTATVTIT</sequence>
<comment type="caution">
    <text evidence="1">The sequence shown here is derived from an EMBL/GenBank/DDBJ whole genome shotgun (WGS) entry which is preliminary data.</text>
</comment>
<dbReference type="EMBL" id="JAMFLZ010000039">
    <property type="protein sequence ID" value="MCL6296753.1"/>
    <property type="molecule type" value="Genomic_DNA"/>
</dbReference>
<dbReference type="Proteomes" id="UP001165381">
    <property type="component" value="Unassembled WGS sequence"/>
</dbReference>
<reference evidence="1" key="1">
    <citation type="submission" date="2022-05" db="EMBL/GenBank/DDBJ databases">
        <authorList>
            <person name="Park J.-S."/>
        </authorList>
    </citation>
    <scope>NUCLEOTIDE SEQUENCE</scope>
    <source>
        <strain evidence="1">2012CJ34-3</strain>
    </source>
</reference>
<evidence type="ECO:0000313" key="2">
    <source>
        <dbReference type="Proteomes" id="UP001165381"/>
    </source>
</evidence>
<feature type="non-terminal residue" evidence="1">
    <location>
        <position position="1"/>
    </location>
</feature>
<protein>
    <submittedName>
        <fullName evidence="1">Ig-like domain-containing protein</fullName>
    </submittedName>
</protein>
<keyword evidence="2" id="KW-1185">Reference proteome</keyword>
<organism evidence="1 2">
    <name type="scientific">Jejuia spongiicola</name>
    <dbReference type="NCBI Taxonomy" id="2942207"/>
    <lineage>
        <taxon>Bacteria</taxon>
        <taxon>Pseudomonadati</taxon>
        <taxon>Bacteroidota</taxon>
        <taxon>Flavobacteriia</taxon>
        <taxon>Flavobacteriales</taxon>
        <taxon>Flavobacteriaceae</taxon>
        <taxon>Jejuia</taxon>
    </lineage>
</organism>
<gene>
    <name evidence="1" type="ORF">M3P09_17260</name>
</gene>
<accession>A0ABT0QJU6</accession>
<proteinExistence type="predicted"/>
<dbReference type="RefSeq" id="WP_249974070.1">
    <property type="nucleotide sequence ID" value="NZ_JAMFLZ010000039.1"/>
</dbReference>
<feature type="non-terminal residue" evidence="1">
    <location>
        <position position="93"/>
    </location>
</feature>